<reference evidence="2 3" key="1">
    <citation type="submission" date="2018-06" db="EMBL/GenBank/DDBJ databases">
        <authorList>
            <consortium name="Pathogen Informatics"/>
            <person name="Doyle S."/>
        </authorList>
    </citation>
    <scope>NUCLEOTIDE SEQUENCE [LARGE SCALE GENOMIC DNA]</scope>
    <source>
        <strain evidence="2 3">NCTC7307</strain>
    </source>
</reference>
<keyword evidence="1" id="KW-1133">Transmembrane helix</keyword>
<organism evidence="2 3">
    <name type="scientific">Salmonella enterica subsp. arizonae</name>
    <dbReference type="NCBI Taxonomy" id="59203"/>
    <lineage>
        <taxon>Bacteria</taxon>
        <taxon>Pseudomonadati</taxon>
        <taxon>Pseudomonadota</taxon>
        <taxon>Gammaproteobacteria</taxon>
        <taxon>Enterobacterales</taxon>
        <taxon>Enterobacteriaceae</taxon>
        <taxon>Salmonella</taxon>
    </lineage>
</organism>
<name>A0A2X4TGU3_SALER</name>
<evidence type="ECO:0000313" key="3">
    <source>
        <dbReference type="Proteomes" id="UP000248731"/>
    </source>
</evidence>
<feature type="transmembrane region" description="Helical" evidence="1">
    <location>
        <begin position="109"/>
        <end position="129"/>
    </location>
</feature>
<keyword evidence="1" id="KW-0812">Transmembrane</keyword>
<evidence type="ECO:0000313" key="2">
    <source>
        <dbReference type="EMBL" id="SQI21588.1"/>
    </source>
</evidence>
<feature type="transmembrane region" description="Helical" evidence="1">
    <location>
        <begin position="39"/>
        <end position="59"/>
    </location>
</feature>
<protein>
    <submittedName>
        <fullName evidence="2">Uncharacterized protein</fullName>
    </submittedName>
</protein>
<gene>
    <name evidence="2" type="ORF">NCTC7307_01190</name>
</gene>
<keyword evidence="3" id="KW-1185">Reference proteome</keyword>
<dbReference type="Proteomes" id="UP000248731">
    <property type="component" value="Chromosome 1"/>
</dbReference>
<accession>A0A2X4TGU3</accession>
<feature type="transmembrane region" description="Helical" evidence="1">
    <location>
        <begin position="12"/>
        <end position="33"/>
    </location>
</feature>
<keyword evidence="1" id="KW-0472">Membrane</keyword>
<proteinExistence type="predicted"/>
<evidence type="ECO:0000256" key="1">
    <source>
        <dbReference type="SAM" id="Phobius"/>
    </source>
</evidence>
<dbReference type="EMBL" id="LS483466">
    <property type="protein sequence ID" value="SQI21588.1"/>
    <property type="molecule type" value="Genomic_DNA"/>
</dbReference>
<sequence>MTNMDSKKLKRCAQIILFFYGASFLLTFLIGISNLIPPYIYIIFFTPFFVAYCGFSIYLGRKKVFKSLNDSILFSFAPIAMFKPVKILLFKAENINKTISNSDKILMCLYLLIAVCSIIKALISLNELYDNLKKPEKNS</sequence>
<dbReference type="AlphaFoldDB" id="A0A2X4TGU3"/>